<feature type="signal peptide" evidence="2">
    <location>
        <begin position="1"/>
        <end position="21"/>
    </location>
</feature>
<feature type="region of interest" description="Disordered" evidence="1">
    <location>
        <begin position="645"/>
        <end position="670"/>
    </location>
</feature>
<evidence type="ECO:0000256" key="2">
    <source>
        <dbReference type="SAM" id="SignalP"/>
    </source>
</evidence>
<feature type="region of interest" description="Disordered" evidence="1">
    <location>
        <begin position="714"/>
        <end position="752"/>
    </location>
</feature>
<feature type="compositionally biased region" description="Low complexity" evidence="1">
    <location>
        <begin position="179"/>
        <end position="191"/>
    </location>
</feature>
<feature type="chain" id="PRO_5010876032" evidence="2">
    <location>
        <begin position="22"/>
        <end position="1002"/>
    </location>
</feature>
<dbReference type="Proteomes" id="UP000196158">
    <property type="component" value="Unassembled WGS sequence"/>
</dbReference>
<dbReference type="STRING" id="1789683.A0A1X7QZ96"/>
<keyword evidence="4" id="KW-1185">Reference proteome</keyword>
<evidence type="ECO:0000256" key="1">
    <source>
        <dbReference type="SAM" id="MobiDB-lite"/>
    </source>
</evidence>
<feature type="region of interest" description="Disordered" evidence="1">
    <location>
        <begin position="878"/>
        <end position="921"/>
    </location>
</feature>
<evidence type="ECO:0000313" key="4">
    <source>
        <dbReference type="Proteomes" id="UP000196158"/>
    </source>
</evidence>
<evidence type="ECO:0000313" key="3">
    <source>
        <dbReference type="EMBL" id="SMN18763.1"/>
    </source>
</evidence>
<name>A0A1X7QZ96_9SACH</name>
<protein>
    <submittedName>
        <fullName evidence="3">Uncharacterized protein</fullName>
    </submittedName>
</protein>
<organism evidence="3 4">
    <name type="scientific">Maudiozyma saulgeensis</name>
    <dbReference type="NCBI Taxonomy" id="1789683"/>
    <lineage>
        <taxon>Eukaryota</taxon>
        <taxon>Fungi</taxon>
        <taxon>Dikarya</taxon>
        <taxon>Ascomycota</taxon>
        <taxon>Saccharomycotina</taxon>
        <taxon>Saccharomycetes</taxon>
        <taxon>Saccharomycetales</taxon>
        <taxon>Saccharomycetaceae</taxon>
        <taxon>Maudiozyma</taxon>
    </lineage>
</organism>
<reference evidence="3 4" key="1">
    <citation type="submission" date="2017-04" db="EMBL/GenBank/DDBJ databases">
        <authorList>
            <person name="Afonso C.L."/>
            <person name="Miller P.J."/>
            <person name="Scott M.A."/>
            <person name="Spackman E."/>
            <person name="Goraichik I."/>
            <person name="Dimitrov K.M."/>
            <person name="Suarez D.L."/>
            <person name="Swayne D.E."/>
        </authorList>
    </citation>
    <scope>NUCLEOTIDE SEQUENCE [LARGE SCALE GENOMIC DNA]</scope>
</reference>
<gene>
    <name evidence="3" type="ORF">KASA_0Q13024G</name>
</gene>
<feature type="region of interest" description="Disordered" evidence="1">
    <location>
        <begin position="170"/>
        <end position="191"/>
    </location>
</feature>
<keyword evidence="2" id="KW-0732">Signal</keyword>
<dbReference type="OrthoDB" id="10672582at2759"/>
<feature type="compositionally biased region" description="Low complexity" evidence="1">
    <location>
        <begin position="882"/>
        <end position="892"/>
    </location>
</feature>
<feature type="compositionally biased region" description="Polar residues" evidence="1">
    <location>
        <begin position="907"/>
        <end position="921"/>
    </location>
</feature>
<accession>A0A1X7QZ96</accession>
<dbReference type="EMBL" id="FXLY01000002">
    <property type="protein sequence ID" value="SMN18763.1"/>
    <property type="molecule type" value="Genomic_DNA"/>
</dbReference>
<dbReference type="AlphaFoldDB" id="A0A1X7QZ96"/>
<sequence length="1002" mass="105309">MNNLLYSSAIYLLLMTVTTSAVTPQYSNETTSTVVSNNNLFSELGFSVENINVGPNAVIMTAQNNVSTSSISTTYYTYPTNASEEISTTDGSATYKNRNSTLISLSVLSNITSSIKKVGTQSTPSSGIVSNSYNTTTMVPSGSNNNSSTQVISNFTSALPSARYENTNYTTSRAYGNGTSSTTNSMENTTSTTKVPVSNITASQIGYSNVTFTTEILNSSLTFQRQAISSIPTNSSSAQFYANSTMSSDTPVNTPTEYLNATSTLKLSTSTNYLNSTSSVTTKAISISYNSSVSESSISNPNTSSSQVVFYNSSRNSIATSIIAATSSAMNANKTSLIVNSSLSSIYTSTAPITKTSAVTTQWALKNESLTQSTFSNISSNSIESSRVSIQSSNMTSTSNQLTLTEPHFDNATATPTKQSTLYNSTISIPGGMANINITYSIVPVSSQQDKDGDSVTISTSSYVTPAAFSSYSLNSTIPTSVKFGNSSTIQSTSSYSAIVTGVSVGNSTYQTGQNASLTINNTYTSTTIENTAANYGNKTSTTSTFDASTIILPSTDANKDANSKSATILSQLNVTLLNTVSSASTTSSIGASVVSSTTALNSTQSVSSAMLGSSLGPINNSQNYYMNTSSVSSIMMTTVPTLTGQNNNVNPTGSLQLEPVSSKSNLNDTNSSSHLIEISLSGSSTLSFINSQSETLTDGTSKLTTSVASTGPKSTYVYDIDPTNPRKSSNISSISTAVEKDPSNSTYVTAKSSRLTTDHSTGVVSVSIDSIQVSKSQSQRKSSILSNLATSSAISDPEVLSSIIDSITLSSTTDERITSTSTSEGSIITSHIGQDTESISIEPKSYVVHSQTITDIDSTIPSKSIDSNHSTPIVNTMEHASSSVKPSHSVSTNRSNNETIEEHSTRSGSQVEYHTSSKVHSVDRNNFATASVSDLKSDTTMSSATTQFETDSSFITSSATRYSATSTTTHSPIKYTGSASNVIINFGQVIIIPIIMTILFM</sequence>
<feature type="compositionally biased region" description="Polar residues" evidence="1">
    <location>
        <begin position="726"/>
        <end position="737"/>
    </location>
</feature>
<proteinExistence type="predicted"/>